<dbReference type="GO" id="GO:0005886">
    <property type="term" value="C:plasma membrane"/>
    <property type="evidence" value="ECO:0007669"/>
    <property type="project" value="UniProtKB-SubCell"/>
</dbReference>
<comment type="subcellular location">
    <subcellularLocation>
        <location evidence="1 7">Cell membrane</location>
        <topology evidence="1 7">Multi-pass membrane protein</topology>
    </subcellularLocation>
</comment>
<dbReference type="CDD" id="cd06261">
    <property type="entry name" value="TM_PBP2"/>
    <property type="match status" value="1"/>
</dbReference>
<feature type="transmembrane region" description="Helical" evidence="7">
    <location>
        <begin position="155"/>
        <end position="175"/>
    </location>
</feature>
<feature type="transmembrane region" description="Helical" evidence="7">
    <location>
        <begin position="251"/>
        <end position="271"/>
    </location>
</feature>
<dbReference type="SUPFAM" id="SSF161098">
    <property type="entry name" value="MetI-like"/>
    <property type="match status" value="1"/>
</dbReference>
<dbReference type="AlphaFoldDB" id="I8AG08"/>
<feature type="transmembrane region" description="Helical" evidence="7">
    <location>
        <begin position="73"/>
        <end position="101"/>
    </location>
</feature>
<evidence type="ECO:0000256" key="1">
    <source>
        <dbReference type="ARBA" id="ARBA00004651"/>
    </source>
</evidence>
<gene>
    <name evidence="9" type="ORF">A374_16098</name>
</gene>
<dbReference type="OrthoDB" id="2958608at2"/>
<comment type="caution">
    <text evidence="9">The sequence shown here is derived from an EMBL/GenBank/DDBJ whole genome shotgun (WGS) entry which is preliminary data.</text>
</comment>
<dbReference type="GO" id="GO:0055085">
    <property type="term" value="P:transmembrane transport"/>
    <property type="evidence" value="ECO:0007669"/>
    <property type="project" value="InterPro"/>
</dbReference>
<dbReference type="RefSeq" id="WP_007203292.1">
    <property type="nucleotide sequence ID" value="NZ_AKKV01000036.1"/>
</dbReference>
<dbReference type="InterPro" id="IPR035906">
    <property type="entry name" value="MetI-like_sf"/>
</dbReference>
<comment type="similarity">
    <text evidence="7">Belongs to the binding-protein-dependent transport system permease family.</text>
</comment>
<keyword evidence="3" id="KW-1003">Cell membrane</keyword>
<keyword evidence="4 7" id="KW-0812">Transmembrane</keyword>
<keyword evidence="5 7" id="KW-1133">Transmembrane helix</keyword>
<dbReference type="Proteomes" id="UP000004080">
    <property type="component" value="Unassembled WGS sequence"/>
</dbReference>
<organism evidence="9 10">
    <name type="scientific">Fictibacillus macauensis ZFHKF-1</name>
    <dbReference type="NCBI Taxonomy" id="1196324"/>
    <lineage>
        <taxon>Bacteria</taxon>
        <taxon>Bacillati</taxon>
        <taxon>Bacillota</taxon>
        <taxon>Bacilli</taxon>
        <taxon>Bacillales</taxon>
        <taxon>Fictibacillaceae</taxon>
        <taxon>Fictibacillus</taxon>
    </lineage>
</organism>
<dbReference type="PATRIC" id="fig|1196324.3.peg.3293"/>
<reference evidence="9 10" key="1">
    <citation type="journal article" date="2012" name="J. Bacteriol.">
        <title>Genome of Bacillus macauensis ZFHKF-1, a Long-Chain-Forming Bacterium.</title>
        <authorList>
            <person name="Cai L."/>
            <person name="Zhang T."/>
        </authorList>
    </citation>
    <scope>NUCLEOTIDE SEQUENCE [LARGE SCALE GENOMIC DNA]</scope>
    <source>
        <strain evidence="9 10">ZFHKF-1</strain>
    </source>
</reference>
<dbReference type="Pfam" id="PF00528">
    <property type="entry name" value="BPD_transp_1"/>
    <property type="match status" value="1"/>
</dbReference>
<feature type="domain" description="ABC transmembrane type-1" evidence="8">
    <location>
        <begin position="73"/>
        <end position="270"/>
    </location>
</feature>
<dbReference type="Gene3D" id="1.10.3720.10">
    <property type="entry name" value="MetI-like"/>
    <property type="match status" value="1"/>
</dbReference>
<keyword evidence="6 7" id="KW-0472">Membrane</keyword>
<dbReference type="EMBL" id="AKKV01000036">
    <property type="protein sequence ID" value="EIT84324.1"/>
    <property type="molecule type" value="Genomic_DNA"/>
</dbReference>
<dbReference type="PANTHER" id="PTHR30465:SF44">
    <property type="entry name" value="ABC-TYPE DIPEPTIDE_OLIGOPEPTIDE TRANSPORT SYSTEM, PERMEASE COMPONENT"/>
    <property type="match status" value="1"/>
</dbReference>
<keyword evidence="2 7" id="KW-0813">Transport</keyword>
<protein>
    <submittedName>
        <fullName evidence="9">Oligopeptide transport system permease protein OppB-like protein</fullName>
    </submittedName>
</protein>
<evidence type="ECO:0000256" key="2">
    <source>
        <dbReference type="ARBA" id="ARBA00022448"/>
    </source>
</evidence>
<evidence type="ECO:0000313" key="9">
    <source>
        <dbReference type="EMBL" id="EIT84324.1"/>
    </source>
</evidence>
<evidence type="ECO:0000256" key="6">
    <source>
        <dbReference type="ARBA" id="ARBA00023136"/>
    </source>
</evidence>
<feature type="transmembrane region" description="Helical" evidence="7">
    <location>
        <begin position="113"/>
        <end position="135"/>
    </location>
</feature>
<feature type="transmembrane region" description="Helical" evidence="7">
    <location>
        <begin position="220"/>
        <end position="244"/>
    </location>
</feature>
<evidence type="ECO:0000259" key="8">
    <source>
        <dbReference type="PROSITE" id="PS50928"/>
    </source>
</evidence>
<name>I8AG08_9BACL</name>
<keyword evidence="10" id="KW-1185">Reference proteome</keyword>
<evidence type="ECO:0000256" key="3">
    <source>
        <dbReference type="ARBA" id="ARBA00022475"/>
    </source>
</evidence>
<evidence type="ECO:0000256" key="4">
    <source>
        <dbReference type="ARBA" id="ARBA00022692"/>
    </source>
</evidence>
<evidence type="ECO:0000313" key="10">
    <source>
        <dbReference type="Proteomes" id="UP000004080"/>
    </source>
</evidence>
<accession>I8AG08</accession>
<dbReference type="PROSITE" id="PS50928">
    <property type="entry name" value="ABC_TM1"/>
    <property type="match status" value="1"/>
</dbReference>
<dbReference type="eggNOG" id="COG0601">
    <property type="taxonomic scope" value="Bacteria"/>
</dbReference>
<dbReference type="PANTHER" id="PTHR30465">
    <property type="entry name" value="INNER MEMBRANE ABC TRANSPORTER"/>
    <property type="match status" value="1"/>
</dbReference>
<evidence type="ECO:0000256" key="5">
    <source>
        <dbReference type="ARBA" id="ARBA00022989"/>
    </source>
</evidence>
<proteinExistence type="inferred from homology"/>
<sequence>MALRKLIGELCLTFCIIVVISAAPGLLSSDTLDFHRFYEMVQRILYTFVHWQDATFILNTNEYKIFPDVFDHYTYMLILLGSALACSLLLAMILVIVTLLLPQFLKNAVNAVVSMLSAIPDVFFIFALQLIIIWIYRSTGILFIDPLATTFEPVYLFPIIALCIYPTLFLFQLTLQSFEDELTKPYVEFAKGKGLSYFSIFLHHIFRNTLLSLFQSFKQLFWFMLGNLLLIEYMFNIQGFMYFFRTYYSPELFAICLLFLFLTFFFFFYIAEGLLASYHRKRGLVMKGGFYD</sequence>
<dbReference type="STRING" id="1196324.A374_16098"/>
<evidence type="ECO:0000256" key="7">
    <source>
        <dbReference type="RuleBase" id="RU363032"/>
    </source>
</evidence>
<dbReference type="InterPro" id="IPR000515">
    <property type="entry name" value="MetI-like"/>
</dbReference>